<comment type="similarity">
    <text evidence="1 2">Belongs to the small heat shock protein (HSP20) family.</text>
</comment>
<name>A0AAI9K4F2_9FIRM</name>
<dbReference type="CDD" id="cd06471">
    <property type="entry name" value="ACD_LpsHSP_like"/>
    <property type="match status" value="1"/>
</dbReference>
<evidence type="ECO:0000313" key="4">
    <source>
        <dbReference type="EMBL" id="GFO93966.1"/>
    </source>
</evidence>
<evidence type="ECO:0000256" key="2">
    <source>
        <dbReference type="RuleBase" id="RU003616"/>
    </source>
</evidence>
<dbReference type="RefSeq" id="WP_022215836.1">
    <property type="nucleotide sequence ID" value="NZ_BLYL01000004.1"/>
</dbReference>
<dbReference type="SUPFAM" id="SSF49764">
    <property type="entry name" value="HSP20-like chaperones"/>
    <property type="match status" value="1"/>
</dbReference>
<evidence type="ECO:0000259" key="3">
    <source>
        <dbReference type="PROSITE" id="PS01031"/>
    </source>
</evidence>
<dbReference type="AlphaFoldDB" id="A0AAI9K4F2"/>
<feature type="domain" description="SHSP" evidence="3">
    <location>
        <begin position="28"/>
        <end position="144"/>
    </location>
</feature>
<dbReference type="PROSITE" id="PS01031">
    <property type="entry name" value="SHSP"/>
    <property type="match status" value="1"/>
</dbReference>
<accession>A0AAI9K4F2</accession>
<sequence>MLMPSIIGDSFLDDFFGYPERTYTAPKQTQMNGFMQADVAESEDAYTVEMNLPGVKKENVKIELKDGYLIVNASTKSETTEEDKKTKYIRKERYSGSGSRTFYVGKDLTQEDIKAKFEDGVLKLTVPKIEKKPEEPKSKYITIE</sequence>
<protein>
    <submittedName>
        <fullName evidence="4">Heat-shock protein Hsp20</fullName>
    </submittedName>
</protein>
<organism evidence="4 5">
    <name type="scientific">Coprococcus eutactus</name>
    <dbReference type="NCBI Taxonomy" id="33043"/>
    <lineage>
        <taxon>Bacteria</taxon>
        <taxon>Bacillati</taxon>
        <taxon>Bacillota</taxon>
        <taxon>Clostridia</taxon>
        <taxon>Lachnospirales</taxon>
        <taxon>Lachnospiraceae</taxon>
        <taxon>Coprococcus</taxon>
    </lineage>
</organism>
<evidence type="ECO:0000256" key="1">
    <source>
        <dbReference type="PROSITE-ProRule" id="PRU00285"/>
    </source>
</evidence>
<gene>
    <name evidence="4" type="ORF">COEU31_10120</name>
</gene>
<dbReference type="InterPro" id="IPR008978">
    <property type="entry name" value="HSP20-like_chaperone"/>
</dbReference>
<comment type="caution">
    <text evidence="4">The sequence shown here is derived from an EMBL/GenBank/DDBJ whole genome shotgun (WGS) entry which is preliminary data.</text>
</comment>
<dbReference type="InterPro" id="IPR031107">
    <property type="entry name" value="Small_HSP"/>
</dbReference>
<dbReference type="Pfam" id="PF00011">
    <property type="entry name" value="HSP20"/>
    <property type="match status" value="1"/>
</dbReference>
<evidence type="ECO:0000313" key="5">
    <source>
        <dbReference type="Proteomes" id="UP000660047"/>
    </source>
</evidence>
<dbReference type="InterPro" id="IPR002068">
    <property type="entry name" value="A-crystallin/Hsp20_dom"/>
</dbReference>
<dbReference type="EMBL" id="BLYL01000004">
    <property type="protein sequence ID" value="GFO93966.1"/>
    <property type="molecule type" value="Genomic_DNA"/>
</dbReference>
<dbReference type="PANTHER" id="PTHR11527">
    <property type="entry name" value="HEAT-SHOCK PROTEIN 20 FAMILY MEMBER"/>
    <property type="match status" value="1"/>
</dbReference>
<dbReference type="Gene3D" id="2.60.40.790">
    <property type="match status" value="1"/>
</dbReference>
<proteinExistence type="inferred from homology"/>
<reference evidence="4" key="1">
    <citation type="submission" date="2020-06" db="EMBL/GenBank/DDBJ databases">
        <title>Characterization of fructooligosaccharide metabolism and fructooligosaccharide-degrading enzymes in human commensal butyrate producers.</title>
        <authorList>
            <person name="Tanno H."/>
            <person name="Fujii T."/>
            <person name="Hirano K."/>
            <person name="Maeno S."/>
            <person name="Tonozuka T."/>
            <person name="Sakamoto M."/>
            <person name="Ohkuma M."/>
            <person name="Tochio T."/>
            <person name="Endo A."/>
        </authorList>
    </citation>
    <scope>NUCLEOTIDE SEQUENCE</scope>
    <source>
        <strain evidence="4">JCM 31265</strain>
    </source>
</reference>
<dbReference type="Proteomes" id="UP000660047">
    <property type="component" value="Unassembled WGS sequence"/>
</dbReference>